<dbReference type="SUPFAM" id="SSF88688">
    <property type="entry name" value="Families 57/38 glycoside transferase middle domain"/>
    <property type="match status" value="1"/>
</dbReference>
<proteinExistence type="predicted"/>
<dbReference type="Pfam" id="PF09261">
    <property type="entry name" value="Alpha-mann_mid"/>
    <property type="match status" value="1"/>
</dbReference>
<gene>
    <name evidence="4" type="ORF">GHK86_16280</name>
</gene>
<organism evidence="4 5">
    <name type="scientific">Acidiferrimicrobium australe</name>
    <dbReference type="NCBI Taxonomy" id="2664430"/>
    <lineage>
        <taxon>Bacteria</taxon>
        <taxon>Bacillati</taxon>
        <taxon>Actinomycetota</taxon>
        <taxon>Acidimicrobiia</taxon>
        <taxon>Acidimicrobiales</taxon>
        <taxon>Acidimicrobiaceae</taxon>
        <taxon>Acidiferrimicrobium</taxon>
    </lineage>
</organism>
<dbReference type="InterPro" id="IPR015341">
    <property type="entry name" value="Glyco_hydro_38_cen"/>
</dbReference>
<evidence type="ECO:0000259" key="3">
    <source>
        <dbReference type="SMART" id="SM00872"/>
    </source>
</evidence>
<dbReference type="Gene3D" id="1.20.1270.50">
    <property type="entry name" value="Glycoside hydrolase family 38, central domain"/>
    <property type="match status" value="1"/>
</dbReference>
<dbReference type="PANTHER" id="PTHR46017">
    <property type="entry name" value="ALPHA-MANNOSIDASE 2C1"/>
    <property type="match status" value="1"/>
</dbReference>
<dbReference type="EMBL" id="WJHE01000922">
    <property type="protein sequence ID" value="MST34272.1"/>
    <property type="molecule type" value="Genomic_DNA"/>
</dbReference>
<dbReference type="InterPro" id="IPR000602">
    <property type="entry name" value="Glyco_hydro_38_N"/>
</dbReference>
<dbReference type="Gene3D" id="3.20.110.10">
    <property type="entry name" value="Glycoside hydrolase 38, N terminal domain"/>
    <property type="match status" value="1"/>
</dbReference>
<keyword evidence="5" id="KW-1185">Reference proteome</keyword>
<dbReference type="InterPro" id="IPR027291">
    <property type="entry name" value="Glyco_hydro_38_N_sf"/>
</dbReference>
<accession>A0ABW9QYD4</accession>
<dbReference type="SUPFAM" id="SSF88713">
    <property type="entry name" value="Glycoside hydrolase/deacetylase"/>
    <property type="match status" value="1"/>
</dbReference>
<evidence type="ECO:0000256" key="1">
    <source>
        <dbReference type="ARBA" id="ARBA00022801"/>
    </source>
</evidence>
<protein>
    <submittedName>
        <fullName evidence="4">Alpha-mannosidase</fullName>
    </submittedName>
</protein>
<evidence type="ECO:0000313" key="5">
    <source>
        <dbReference type="Proteomes" id="UP000437736"/>
    </source>
</evidence>
<dbReference type="InterPro" id="IPR011330">
    <property type="entry name" value="Glyco_hydro/deAcase_b/a-brl"/>
</dbReference>
<sequence length="441" mass="48597">MTRKVAVVPHTHWDREWYAGFPYFRLRLIEVMDQLLDRLERDPAHRFFLLDGQMAMVDDYLEVRPEAAARMRELVRTGRLSVGPWYVLMDEFLVSGETIVRNLQLGVTRAAGLGGHLPVGYLPDMFGHIGQMPQILREAGFAHAVVWRGVPRAVDRTAFWWRAPDGSTVRAEYLPAGYSNGASIPDDPDALLRRLRAHEAQLSPFLGEDAPLLFMNGTDHQAPQPWLPAVAAALNDEQKDFELRITPLSEYLANAPTEALPSWVGELRSSARANLLMGVASNRVDVKVAAARAERGLERLAEPLAALWIPAGEWPQQQLDLAWLEVIRNSAHDSICACSADEVGVAVLHRYADAATIASGVVEQVQRGLRGAFGRRGPVVVNPGQRTRSGLVELVLPGADAPAGMQLVDRVTAGSVEREARGRDLARVLAELTETGWLEDG</sequence>
<keyword evidence="1" id="KW-0378">Hydrolase</keyword>
<dbReference type="InterPro" id="IPR028995">
    <property type="entry name" value="Glyco_hydro_57/38_cen_sf"/>
</dbReference>
<dbReference type="Pfam" id="PF01074">
    <property type="entry name" value="Glyco_hydro_38N"/>
    <property type="match status" value="1"/>
</dbReference>
<evidence type="ECO:0000313" key="4">
    <source>
        <dbReference type="EMBL" id="MST34272.1"/>
    </source>
</evidence>
<feature type="domain" description="Glycoside hydrolase family 38 central" evidence="3">
    <location>
        <begin position="274"/>
        <end position="351"/>
    </location>
</feature>
<dbReference type="SMART" id="SM00872">
    <property type="entry name" value="Alpha-mann_mid"/>
    <property type="match status" value="1"/>
</dbReference>
<comment type="caution">
    <text evidence="4">The sequence shown here is derived from an EMBL/GenBank/DDBJ whole genome shotgun (WGS) entry which is preliminary data.</text>
</comment>
<dbReference type="InterPro" id="IPR037094">
    <property type="entry name" value="Glyco_hydro_38_cen_sf"/>
</dbReference>
<dbReference type="Proteomes" id="UP000437736">
    <property type="component" value="Unassembled WGS sequence"/>
</dbReference>
<name>A0ABW9QYD4_9ACTN</name>
<keyword evidence="2" id="KW-0326">Glycosidase</keyword>
<reference evidence="4 5" key="1">
    <citation type="submission" date="2019-11" db="EMBL/GenBank/DDBJ databases">
        <title>Acidiferrimicrobium australis gen. nov., sp. nov., an acidophilic and obligately heterotrophic, member of the Actinobacteria that catalyses dissimilatory oxido- reduction of iron isolated from metal-rich acidic water in Chile.</title>
        <authorList>
            <person name="Gonzalez D."/>
            <person name="Huber K."/>
            <person name="Hedrich S."/>
            <person name="Rojas-Villalobos C."/>
            <person name="Quatrini R."/>
            <person name="Dinamarca M.A."/>
            <person name="Schwarz A."/>
            <person name="Canales C."/>
            <person name="Nancucheo I."/>
        </authorList>
    </citation>
    <scope>NUCLEOTIDE SEQUENCE [LARGE SCALE GENOMIC DNA]</scope>
    <source>
        <strain evidence="4 5">USS-CCA1</strain>
    </source>
</reference>
<feature type="non-terminal residue" evidence="4">
    <location>
        <position position="441"/>
    </location>
</feature>
<evidence type="ECO:0000256" key="2">
    <source>
        <dbReference type="ARBA" id="ARBA00023295"/>
    </source>
</evidence>
<dbReference type="PANTHER" id="PTHR46017:SF2">
    <property type="entry name" value="MANNOSYLGLYCERATE HYDROLASE"/>
    <property type="match status" value="1"/>
</dbReference>